<evidence type="ECO:0000256" key="1">
    <source>
        <dbReference type="SAM" id="Phobius"/>
    </source>
</evidence>
<comment type="caution">
    <text evidence="2">The sequence shown here is derived from an EMBL/GenBank/DDBJ whole genome shotgun (WGS) entry which is preliminary data.</text>
</comment>
<keyword evidence="1" id="KW-1133">Transmembrane helix</keyword>
<keyword evidence="1" id="KW-0472">Membrane</keyword>
<sequence>MQHINFIKDIYEKSNAIFGLISFLLIILSNFIPPANGKVLSIIATTCILISFYYAAHQRWKEQNQKIEDLTIKNKDLKSIEDSKEIRIHTIHSAITFSSGTGLIFRNANITIKLHIDNRTNNSAAFLNFKINAFSDNKNVKLVNPLSITDSETNIESKDFTLNSNTSKSLTIKSLLNSEFKSPVDNANFIKNNNNKEIEITYTVSNNGIVEDKSYFVSISFDNLIDRFKDVWGKQDKEAYKIIS</sequence>
<protein>
    <submittedName>
        <fullName evidence="2">Uncharacterized protein</fullName>
    </submittedName>
</protein>
<keyword evidence="1" id="KW-0812">Transmembrane</keyword>
<dbReference type="AlphaFoldDB" id="A0A318V7N7"/>
<evidence type="ECO:0000313" key="2">
    <source>
        <dbReference type="EMBL" id="PYF84614.1"/>
    </source>
</evidence>
<accession>A0A318V7N7</accession>
<feature type="transmembrane region" description="Helical" evidence="1">
    <location>
        <begin position="16"/>
        <end position="33"/>
    </location>
</feature>
<proteinExistence type="predicted"/>
<organism evidence="2 3">
    <name type="scientific">Marinomonas alcarazii</name>
    <dbReference type="NCBI Taxonomy" id="491949"/>
    <lineage>
        <taxon>Bacteria</taxon>
        <taxon>Pseudomonadati</taxon>
        <taxon>Pseudomonadota</taxon>
        <taxon>Gammaproteobacteria</taxon>
        <taxon>Oceanospirillales</taxon>
        <taxon>Oceanospirillaceae</taxon>
        <taxon>Marinomonas</taxon>
    </lineage>
</organism>
<dbReference type="Proteomes" id="UP000247551">
    <property type="component" value="Unassembled WGS sequence"/>
</dbReference>
<name>A0A318V7N7_9GAMM</name>
<dbReference type="RefSeq" id="WP_110572171.1">
    <property type="nucleotide sequence ID" value="NZ_QKLW01000001.1"/>
</dbReference>
<keyword evidence="3" id="KW-1185">Reference proteome</keyword>
<evidence type="ECO:0000313" key="3">
    <source>
        <dbReference type="Proteomes" id="UP000247551"/>
    </source>
</evidence>
<feature type="transmembrane region" description="Helical" evidence="1">
    <location>
        <begin position="39"/>
        <end position="56"/>
    </location>
</feature>
<reference evidence="2 3" key="1">
    <citation type="submission" date="2018-06" db="EMBL/GenBank/DDBJ databases">
        <title>Genomic Encyclopedia of Type Strains, Phase III (KMG-III): the genomes of soil and plant-associated and newly described type strains.</title>
        <authorList>
            <person name="Whitman W."/>
        </authorList>
    </citation>
    <scope>NUCLEOTIDE SEQUENCE [LARGE SCALE GENOMIC DNA]</scope>
    <source>
        <strain evidence="2 3">CECT 7730</strain>
    </source>
</reference>
<dbReference type="EMBL" id="QKLW01000001">
    <property type="protein sequence ID" value="PYF84614.1"/>
    <property type="molecule type" value="Genomic_DNA"/>
</dbReference>
<gene>
    <name evidence="2" type="ORF">DFP75_101653</name>
</gene>